<protein>
    <submittedName>
        <fullName evidence="3">Uncharacterized protein</fullName>
    </submittedName>
</protein>
<keyword evidence="1" id="KW-0732">Signal</keyword>
<organism evidence="3">
    <name type="scientific">Theileria annulata</name>
    <dbReference type="NCBI Taxonomy" id="5874"/>
    <lineage>
        <taxon>Eukaryota</taxon>
        <taxon>Sar</taxon>
        <taxon>Alveolata</taxon>
        <taxon>Apicomplexa</taxon>
        <taxon>Aconoidasida</taxon>
        <taxon>Piroplasmida</taxon>
        <taxon>Theileriidae</taxon>
        <taxon>Theileria</taxon>
    </lineage>
</organism>
<sequence>MKFISVIIFVSIKLAFSTSSILFGPGYPSKFACVSDSYALEAALYKLPKEYIDKFEKISLDVSRVVEPPEEIGIDRELVESALTIFDESKTLRNGMVYTSIEFKLQEHLARDYVSAQMVLASLNSLKTITYVRNVLNAFAKANITKYTGKVTDEAKYGLCSSFVYSDVAQLLDEYKVKELQKVKMENKRITHNISQLGRVKSTGNLWLLTGKANVSYINMLFLIMSFITISVV</sequence>
<evidence type="ECO:0000313" key="3">
    <source>
        <dbReference type="EMBL" id="SVP90430.1"/>
    </source>
</evidence>
<reference evidence="3" key="1">
    <citation type="submission" date="2018-07" db="EMBL/GenBank/DDBJ databases">
        <authorList>
            <person name="Quirk P.G."/>
            <person name="Krulwich T.A."/>
        </authorList>
    </citation>
    <scope>NUCLEOTIDE SEQUENCE</scope>
    <source>
        <strain evidence="3">Anand</strain>
    </source>
</reference>
<evidence type="ECO:0000313" key="2">
    <source>
        <dbReference type="EMBL" id="SVP89289.1"/>
    </source>
</evidence>
<evidence type="ECO:0000256" key="1">
    <source>
        <dbReference type="SAM" id="SignalP"/>
    </source>
</evidence>
<dbReference type="EMBL" id="UIVT01000001">
    <property type="protein sequence ID" value="SVP89289.1"/>
    <property type="molecule type" value="Genomic_DNA"/>
</dbReference>
<name>A0A3B0MSC6_THEAN</name>
<dbReference type="EMBL" id="UIVS01000001">
    <property type="protein sequence ID" value="SVP90430.1"/>
    <property type="molecule type" value="Genomic_DNA"/>
</dbReference>
<feature type="signal peptide" evidence="1">
    <location>
        <begin position="1"/>
        <end position="17"/>
    </location>
</feature>
<proteinExistence type="predicted"/>
<dbReference type="VEuPathDB" id="PiroplasmaDB:TA16565"/>
<gene>
    <name evidence="2" type="ORF">TAT_000114200</name>
    <name evidence="3" type="ORF">TAV_000113600</name>
</gene>
<feature type="chain" id="PRO_5033367341" evidence="1">
    <location>
        <begin position="18"/>
        <end position="233"/>
    </location>
</feature>
<dbReference type="AlphaFoldDB" id="A0A3B0MSC6"/>
<accession>A0A3B0MSC6</accession>